<keyword evidence="3" id="KW-1185">Reference proteome</keyword>
<sequence>MSQPDHSTPPGLNERVIPAVAGALIYGLVIYLLVWFGDKDTLPAISGLILMPMGVASVATILADPRGVGSIWRHVCIGWAVIAVLVVLCMLLFGEGGVCAIMAAPVFMLTSAAGSALATWALRTLHGRRRASLLVLLPLAGLPIEPMLPAPERDGEVTTVMEIAAPPQEVWRHTVEIPHIAPQELKRTFSHDIVGVPRPIDARLQGHGVGAVRHLRWTGGVTFQEVVTRWEENRALSWTFRFGPESIPRAIEAHIKVDSAYLKIADGEYRLEPLPGGRTRLTLSTHYRMATPINAYCDWWGQIFLNDFHGVVLEVIRARAEKGASGVVARTPI</sequence>
<evidence type="ECO:0000313" key="2">
    <source>
        <dbReference type="EMBL" id="MFC3635838.1"/>
    </source>
</evidence>
<dbReference type="Pfam" id="PF10604">
    <property type="entry name" value="Polyketide_cyc2"/>
    <property type="match status" value="1"/>
</dbReference>
<dbReference type="Gene3D" id="3.30.530.20">
    <property type="match status" value="1"/>
</dbReference>
<evidence type="ECO:0000313" key="3">
    <source>
        <dbReference type="Proteomes" id="UP001595704"/>
    </source>
</evidence>
<name>A0ABV7UBE6_9HYPH</name>
<dbReference type="EMBL" id="JBHRYC010000006">
    <property type="protein sequence ID" value="MFC3635838.1"/>
    <property type="molecule type" value="Genomic_DNA"/>
</dbReference>
<evidence type="ECO:0000256" key="1">
    <source>
        <dbReference type="SAM" id="Phobius"/>
    </source>
</evidence>
<feature type="transmembrane region" description="Helical" evidence="1">
    <location>
        <begin position="75"/>
        <end position="94"/>
    </location>
</feature>
<accession>A0ABV7UBE6</accession>
<dbReference type="RefSeq" id="WP_191319676.1">
    <property type="nucleotide sequence ID" value="NZ_BNCG01000010.1"/>
</dbReference>
<keyword evidence="1" id="KW-1133">Transmembrane helix</keyword>
<dbReference type="Proteomes" id="UP001595704">
    <property type="component" value="Unassembled WGS sequence"/>
</dbReference>
<proteinExistence type="predicted"/>
<protein>
    <submittedName>
        <fullName evidence="2">SRPBCC family protein</fullName>
    </submittedName>
</protein>
<keyword evidence="1" id="KW-0812">Transmembrane</keyword>
<organism evidence="2 3">
    <name type="scientific">Camelimonas fluminis</name>
    <dbReference type="NCBI Taxonomy" id="1576911"/>
    <lineage>
        <taxon>Bacteria</taxon>
        <taxon>Pseudomonadati</taxon>
        <taxon>Pseudomonadota</taxon>
        <taxon>Alphaproteobacteria</taxon>
        <taxon>Hyphomicrobiales</taxon>
        <taxon>Chelatococcaceae</taxon>
        <taxon>Camelimonas</taxon>
    </lineage>
</organism>
<dbReference type="CDD" id="cd07812">
    <property type="entry name" value="SRPBCC"/>
    <property type="match status" value="1"/>
</dbReference>
<dbReference type="InterPro" id="IPR023393">
    <property type="entry name" value="START-like_dom_sf"/>
</dbReference>
<feature type="transmembrane region" description="Helical" evidence="1">
    <location>
        <begin position="16"/>
        <end position="36"/>
    </location>
</feature>
<keyword evidence="1" id="KW-0472">Membrane</keyword>
<dbReference type="SUPFAM" id="SSF55961">
    <property type="entry name" value="Bet v1-like"/>
    <property type="match status" value="1"/>
</dbReference>
<feature type="transmembrane region" description="Helical" evidence="1">
    <location>
        <begin position="42"/>
        <end position="63"/>
    </location>
</feature>
<comment type="caution">
    <text evidence="2">The sequence shown here is derived from an EMBL/GenBank/DDBJ whole genome shotgun (WGS) entry which is preliminary data.</text>
</comment>
<dbReference type="InterPro" id="IPR019587">
    <property type="entry name" value="Polyketide_cyclase/dehydratase"/>
</dbReference>
<gene>
    <name evidence="2" type="ORF">ACFONL_00295</name>
</gene>
<reference evidence="3" key="1">
    <citation type="journal article" date="2019" name="Int. J. Syst. Evol. Microbiol.">
        <title>The Global Catalogue of Microorganisms (GCM) 10K type strain sequencing project: providing services to taxonomists for standard genome sequencing and annotation.</title>
        <authorList>
            <consortium name="The Broad Institute Genomics Platform"/>
            <consortium name="The Broad Institute Genome Sequencing Center for Infectious Disease"/>
            <person name="Wu L."/>
            <person name="Ma J."/>
        </authorList>
    </citation>
    <scope>NUCLEOTIDE SEQUENCE [LARGE SCALE GENOMIC DNA]</scope>
    <source>
        <strain evidence="3">KCTC 42282</strain>
    </source>
</reference>
<feature type="transmembrane region" description="Helical" evidence="1">
    <location>
        <begin position="100"/>
        <end position="122"/>
    </location>
</feature>